<dbReference type="GO" id="GO:0005886">
    <property type="term" value="C:plasma membrane"/>
    <property type="evidence" value="ECO:0007669"/>
    <property type="project" value="UniProtKB-SubCell"/>
</dbReference>
<dbReference type="GO" id="GO:0016787">
    <property type="term" value="F:hydrolase activity"/>
    <property type="evidence" value="ECO:0007669"/>
    <property type="project" value="UniProtKB-KW"/>
</dbReference>
<comment type="subcellular location">
    <subcellularLocation>
        <location evidence="1">Cell membrane</location>
        <topology evidence="1">Multi-pass membrane protein</topology>
    </subcellularLocation>
</comment>
<evidence type="ECO:0000256" key="2">
    <source>
        <dbReference type="ARBA" id="ARBA00022475"/>
    </source>
</evidence>
<feature type="domain" description="Phosphatidic acid phosphatase type 2/haloperoxidase" evidence="8">
    <location>
        <begin position="72"/>
        <end position="177"/>
    </location>
</feature>
<accession>A0A4Q0VR16</accession>
<keyword evidence="2" id="KW-1003">Cell membrane</keyword>
<keyword evidence="3 7" id="KW-0812">Transmembrane</keyword>
<dbReference type="OrthoDB" id="9789113at2"/>
<keyword evidence="10" id="KW-1185">Reference proteome</keyword>
<dbReference type="PANTHER" id="PTHR14969:SF62">
    <property type="entry name" value="DECAPRENYLPHOSPHORYL-5-PHOSPHORIBOSE PHOSPHATASE RV3807C-RELATED"/>
    <property type="match status" value="1"/>
</dbReference>
<sequence>MNGGIVMNRLVTWITTNDTHIFHFVNQQLRCRIFDFLLPKLTHMGGATFTITSLFIIIFFSESLIRYWAIEALLSLALSHVIVHLIKKVYCRKRPYDKLTGVNLSSNPLKDYSFPSGHTTAAFSIAIVFSLHSLLLAIILLPIALMIGFSRMYLGLHYPTDCIIGALLGTISSIILVWLGLL</sequence>
<reference evidence="9 10" key="1">
    <citation type="journal article" date="2019" name="Int. J. Syst. Evol. Microbiol.">
        <title>Anaerobacillus alkaliphilus sp. nov., a novel alkaliphilic and moderately halophilic bacterium.</title>
        <authorList>
            <person name="Borsodi A.K."/>
            <person name="Aszalos J.M."/>
            <person name="Bihari P."/>
            <person name="Nagy I."/>
            <person name="Schumann P."/>
            <person name="Sproer C."/>
            <person name="Kovacs A.L."/>
            <person name="Boka K."/>
            <person name="Dobosy P."/>
            <person name="Ovari M."/>
            <person name="Szili-Kovacs T."/>
            <person name="Toth E."/>
        </authorList>
    </citation>
    <scope>NUCLEOTIDE SEQUENCE [LARGE SCALE GENOMIC DNA]</scope>
    <source>
        <strain evidence="9 10">B16-10</strain>
    </source>
</reference>
<protein>
    <submittedName>
        <fullName evidence="9">PAP2 family protein</fullName>
    </submittedName>
</protein>
<feature type="transmembrane region" description="Helical" evidence="7">
    <location>
        <begin position="121"/>
        <end position="150"/>
    </location>
</feature>
<keyword evidence="6 7" id="KW-0472">Membrane</keyword>
<evidence type="ECO:0000256" key="7">
    <source>
        <dbReference type="SAM" id="Phobius"/>
    </source>
</evidence>
<evidence type="ECO:0000313" key="9">
    <source>
        <dbReference type="EMBL" id="RXI98377.1"/>
    </source>
</evidence>
<gene>
    <name evidence="9" type="ORF">DS745_18810</name>
</gene>
<proteinExistence type="predicted"/>
<dbReference type="PANTHER" id="PTHR14969">
    <property type="entry name" value="SPHINGOSINE-1-PHOSPHATE PHOSPHOHYDROLASE"/>
    <property type="match status" value="1"/>
</dbReference>
<evidence type="ECO:0000256" key="3">
    <source>
        <dbReference type="ARBA" id="ARBA00022692"/>
    </source>
</evidence>
<dbReference type="EMBL" id="QOUX01000046">
    <property type="protein sequence ID" value="RXI98377.1"/>
    <property type="molecule type" value="Genomic_DNA"/>
</dbReference>
<dbReference type="Gene3D" id="1.20.144.10">
    <property type="entry name" value="Phosphatidic acid phosphatase type 2/haloperoxidase"/>
    <property type="match status" value="1"/>
</dbReference>
<dbReference type="SMART" id="SM00014">
    <property type="entry name" value="acidPPc"/>
    <property type="match status" value="1"/>
</dbReference>
<evidence type="ECO:0000256" key="5">
    <source>
        <dbReference type="ARBA" id="ARBA00022989"/>
    </source>
</evidence>
<name>A0A4Q0VR16_9BACI</name>
<evidence type="ECO:0000256" key="6">
    <source>
        <dbReference type="ARBA" id="ARBA00023136"/>
    </source>
</evidence>
<feature type="transmembrane region" description="Helical" evidence="7">
    <location>
        <begin position="162"/>
        <end position="181"/>
    </location>
</feature>
<feature type="transmembrane region" description="Helical" evidence="7">
    <location>
        <begin position="41"/>
        <end position="60"/>
    </location>
</feature>
<evidence type="ECO:0000259" key="8">
    <source>
        <dbReference type="SMART" id="SM00014"/>
    </source>
</evidence>
<evidence type="ECO:0000256" key="1">
    <source>
        <dbReference type="ARBA" id="ARBA00004651"/>
    </source>
</evidence>
<dbReference type="InterPro" id="IPR000326">
    <property type="entry name" value="PAP2/HPO"/>
</dbReference>
<keyword evidence="4" id="KW-0378">Hydrolase</keyword>
<feature type="transmembrane region" description="Helical" evidence="7">
    <location>
        <begin position="67"/>
        <end position="86"/>
    </location>
</feature>
<dbReference type="InterPro" id="IPR036938">
    <property type="entry name" value="PAP2/HPO_sf"/>
</dbReference>
<dbReference type="AlphaFoldDB" id="A0A4Q0VR16"/>
<keyword evidence="5 7" id="KW-1133">Transmembrane helix</keyword>
<dbReference type="SUPFAM" id="SSF48317">
    <property type="entry name" value="Acid phosphatase/Vanadium-dependent haloperoxidase"/>
    <property type="match status" value="1"/>
</dbReference>
<dbReference type="Proteomes" id="UP000290649">
    <property type="component" value="Unassembled WGS sequence"/>
</dbReference>
<comment type="caution">
    <text evidence="9">The sequence shown here is derived from an EMBL/GenBank/DDBJ whole genome shotgun (WGS) entry which is preliminary data.</text>
</comment>
<evidence type="ECO:0000256" key="4">
    <source>
        <dbReference type="ARBA" id="ARBA00022801"/>
    </source>
</evidence>
<dbReference type="CDD" id="cd01610">
    <property type="entry name" value="PAP2_like"/>
    <property type="match status" value="1"/>
</dbReference>
<evidence type="ECO:0000313" key="10">
    <source>
        <dbReference type="Proteomes" id="UP000290649"/>
    </source>
</evidence>
<organism evidence="9 10">
    <name type="scientific">Anaerobacillus alkaliphilus</name>
    <dbReference type="NCBI Taxonomy" id="1548597"/>
    <lineage>
        <taxon>Bacteria</taxon>
        <taxon>Bacillati</taxon>
        <taxon>Bacillota</taxon>
        <taxon>Bacilli</taxon>
        <taxon>Bacillales</taxon>
        <taxon>Bacillaceae</taxon>
        <taxon>Anaerobacillus</taxon>
    </lineage>
</organism>
<dbReference type="Pfam" id="PF01569">
    <property type="entry name" value="PAP2"/>
    <property type="match status" value="1"/>
</dbReference>